<dbReference type="Gene3D" id="3.40.50.150">
    <property type="entry name" value="Vaccinia Virus protein VP39"/>
    <property type="match status" value="1"/>
</dbReference>
<sequence>MRTQQVLGEGEWVDRYSKPGGGSKKSYEKAYVNPDPFKLPPRLELLVRAGKIKRILDAGAGSCSLEGELRRKGYSVHNFLAFGAYDCSMLRICAERGSISFQHNWLIPLPVCAACKFDLIYQFAGVHHMPTVDEHGKFISKMLALLECNGVLFVNDRTGRKVWSVLFRQVLDLKREQKLARYVESKDGYFEISRTC</sequence>
<dbReference type="EMBL" id="CAMXCT030005569">
    <property type="protein sequence ID" value="CAL4800069.1"/>
    <property type="molecule type" value="Genomic_DNA"/>
</dbReference>
<dbReference type="EMBL" id="CAMXCT020005569">
    <property type="protein sequence ID" value="CAL1166132.1"/>
    <property type="molecule type" value="Genomic_DNA"/>
</dbReference>
<comment type="caution">
    <text evidence="2">The sequence shown here is derived from an EMBL/GenBank/DDBJ whole genome shotgun (WGS) entry which is preliminary data.</text>
</comment>
<evidence type="ECO:0000313" key="2">
    <source>
        <dbReference type="EMBL" id="CAI4012757.1"/>
    </source>
</evidence>
<feature type="region of interest" description="Disordered" evidence="1">
    <location>
        <begin position="1"/>
        <end position="27"/>
    </location>
</feature>
<evidence type="ECO:0000313" key="3">
    <source>
        <dbReference type="EMBL" id="CAL4800069.1"/>
    </source>
</evidence>
<dbReference type="GO" id="GO:0032259">
    <property type="term" value="P:methylation"/>
    <property type="evidence" value="ECO:0007669"/>
    <property type="project" value="UniProtKB-KW"/>
</dbReference>
<keyword evidence="4" id="KW-1185">Reference proteome</keyword>
<dbReference type="Proteomes" id="UP001152797">
    <property type="component" value="Unassembled WGS sequence"/>
</dbReference>
<name>A0A9P1DLY4_9DINO</name>
<dbReference type="InterPro" id="IPR029063">
    <property type="entry name" value="SAM-dependent_MTases_sf"/>
</dbReference>
<gene>
    <name evidence="2" type="ORF">C1SCF055_LOCUS37786</name>
</gene>
<proteinExistence type="predicted"/>
<organism evidence="2">
    <name type="scientific">Cladocopium goreaui</name>
    <dbReference type="NCBI Taxonomy" id="2562237"/>
    <lineage>
        <taxon>Eukaryota</taxon>
        <taxon>Sar</taxon>
        <taxon>Alveolata</taxon>
        <taxon>Dinophyceae</taxon>
        <taxon>Suessiales</taxon>
        <taxon>Symbiodiniaceae</taxon>
        <taxon>Cladocopium</taxon>
    </lineage>
</organism>
<dbReference type="EMBL" id="CAMXCT010005569">
    <property type="protein sequence ID" value="CAI4012757.1"/>
    <property type="molecule type" value="Genomic_DNA"/>
</dbReference>
<evidence type="ECO:0000256" key="1">
    <source>
        <dbReference type="SAM" id="MobiDB-lite"/>
    </source>
</evidence>
<dbReference type="SUPFAM" id="SSF53335">
    <property type="entry name" value="S-adenosyl-L-methionine-dependent methyltransferases"/>
    <property type="match status" value="1"/>
</dbReference>
<evidence type="ECO:0000313" key="4">
    <source>
        <dbReference type="Proteomes" id="UP001152797"/>
    </source>
</evidence>
<protein>
    <submittedName>
        <fullName evidence="3">Methyltransferase type 11 domain-containing protein</fullName>
    </submittedName>
</protein>
<keyword evidence="3" id="KW-0489">Methyltransferase</keyword>
<accession>A0A9P1DLY4</accession>
<dbReference type="AlphaFoldDB" id="A0A9P1DLY4"/>
<keyword evidence="3" id="KW-0808">Transferase</keyword>
<reference evidence="2" key="1">
    <citation type="submission" date="2022-10" db="EMBL/GenBank/DDBJ databases">
        <authorList>
            <person name="Chen Y."/>
            <person name="Dougan E. K."/>
            <person name="Chan C."/>
            <person name="Rhodes N."/>
            <person name="Thang M."/>
        </authorList>
    </citation>
    <scope>NUCLEOTIDE SEQUENCE</scope>
</reference>
<reference evidence="3 4" key="2">
    <citation type="submission" date="2024-05" db="EMBL/GenBank/DDBJ databases">
        <authorList>
            <person name="Chen Y."/>
            <person name="Shah S."/>
            <person name="Dougan E. K."/>
            <person name="Thang M."/>
            <person name="Chan C."/>
        </authorList>
    </citation>
    <scope>NUCLEOTIDE SEQUENCE [LARGE SCALE GENOMIC DNA]</scope>
</reference>
<dbReference type="GO" id="GO:0008168">
    <property type="term" value="F:methyltransferase activity"/>
    <property type="evidence" value="ECO:0007669"/>
    <property type="project" value="UniProtKB-KW"/>
</dbReference>